<evidence type="ECO:0000313" key="2">
    <source>
        <dbReference type="EMBL" id="EBP3985904.1"/>
    </source>
</evidence>
<dbReference type="Pfam" id="PF13362">
    <property type="entry name" value="Toprim_3"/>
    <property type="match status" value="1"/>
</dbReference>
<evidence type="ECO:0000259" key="1">
    <source>
        <dbReference type="SMART" id="SM00778"/>
    </source>
</evidence>
<dbReference type="SMART" id="SM00778">
    <property type="entry name" value="Prim_Zn_Ribbon"/>
    <property type="match status" value="1"/>
</dbReference>
<reference evidence="2" key="1">
    <citation type="submission" date="2018-07" db="EMBL/GenBank/DDBJ databases">
        <authorList>
            <consortium name="GenomeTrakr network: Whole genome sequencing for foodborne pathogen traceback"/>
        </authorList>
    </citation>
    <scope>NUCLEOTIDE SEQUENCE</scope>
    <source>
        <strain evidence="2">CFSAN002857</strain>
    </source>
</reference>
<dbReference type="AlphaFoldDB" id="A0A5U3ED04"/>
<gene>
    <name evidence="2" type="ORF">S308_10765</name>
</gene>
<organism evidence="2">
    <name type="scientific">Salmonella enterica I</name>
    <dbReference type="NCBI Taxonomy" id="59201"/>
    <lineage>
        <taxon>Bacteria</taxon>
        <taxon>Pseudomonadati</taxon>
        <taxon>Pseudomonadota</taxon>
        <taxon>Gammaproteobacteria</taxon>
        <taxon>Enterobacterales</taxon>
        <taxon>Enterobacteriaceae</taxon>
        <taxon>Salmonella</taxon>
    </lineage>
</organism>
<name>A0A5U3ED04_SALET</name>
<dbReference type="GO" id="GO:0008270">
    <property type="term" value="F:zinc ion binding"/>
    <property type="evidence" value="ECO:0007669"/>
    <property type="project" value="InterPro"/>
</dbReference>
<proteinExistence type="predicted"/>
<dbReference type="InterPro" id="IPR006171">
    <property type="entry name" value="TOPRIM_dom"/>
</dbReference>
<comment type="caution">
    <text evidence="2">The sequence shown here is derived from an EMBL/GenBank/DDBJ whole genome shotgun (WGS) entry which is preliminary data.</text>
</comment>
<dbReference type="GO" id="GO:0004386">
    <property type="term" value="F:helicase activity"/>
    <property type="evidence" value="ECO:0007669"/>
    <property type="project" value="InterPro"/>
</dbReference>
<dbReference type="EMBL" id="AAGLPU010000012">
    <property type="protein sequence ID" value="EBP3985904.1"/>
    <property type="molecule type" value="Genomic_DNA"/>
</dbReference>
<protein>
    <recommendedName>
        <fullName evidence="1">DNA primase/helicase Gp4 N-terminal Bacteriophage T7-like domain-containing protein</fullName>
    </recommendedName>
</protein>
<dbReference type="InterPro" id="IPR013237">
    <property type="entry name" value="Phage_T7_Gp4_N"/>
</dbReference>
<feature type="domain" description="DNA primase/helicase Gp4 N-terminal Bacteriophage T7-like" evidence="1">
    <location>
        <begin position="35"/>
        <end position="72"/>
    </location>
</feature>
<accession>A0A5U3ED04</accession>
<sequence>MGVNTMANFFTDLNNYIKQNPLAYMHKFGIEIKSNGHMPCPVCGGVDRFIWRNKGQYANTGFCRNKEAHGGYNTLQPLSIISAITKFKLEDIGAHIGFNQSCRYGNPKHFVMRSAPEKPQKHEHVIKPVDTDKLASFLKVAAVECKNATWRESPYLLKKGISKMMWVGGHGQTLLPYYRADGTYCALQRIPPEGKKPLVADSQISGAFYYESNTGGVIETIFIGEGLGTVAAIQCAMSDLNPSSLFITAWSANNLLNVAKEARRCYPNAAICILTDNDVSNKGINAAKKIIDRVSNCWWAMPETTGEDWCDVFQRGKSAFLNEFRRVFKNSKPTI</sequence>
<dbReference type="Pfam" id="PF08273">
    <property type="entry name" value="Zn_Ribbon_Prim"/>
    <property type="match status" value="1"/>
</dbReference>